<sequence length="234" mass="27073">MSKRQNNQDKENVNAEQSNSMKGDEDQLNIGRSQENSELETDTNANIKMENGEETEQEESQDDVAAPIDLTKEEIVELKKKAEERDTYLDQLLRTKAEFLNYQKRVAKESESTSQFAVQSLILDFLSELDNFDRALKLAENSRNFDKFVEGIKLIEEQLFNVLGKYGVELIETVGKAFDPNLHEAVMEEENNEVPHHTIIDEFQRGFLLKERVIRPSKVKVSKRDIEEEEKSDE</sequence>
<dbReference type="InterPro" id="IPR000740">
    <property type="entry name" value="GrpE"/>
</dbReference>
<dbReference type="NCBIfam" id="NF010738">
    <property type="entry name" value="PRK14140.1"/>
    <property type="match status" value="1"/>
</dbReference>
<comment type="subcellular location">
    <subcellularLocation>
        <location evidence="1 10">Cytoplasm</location>
    </subcellularLocation>
</comment>
<evidence type="ECO:0000256" key="9">
    <source>
        <dbReference type="ARBA" id="ARBA00076414"/>
    </source>
</evidence>
<feature type="region of interest" description="Disordered" evidence="13">
    <location>
        <begin position="1"/>
        <end position="68"/>
    </location>
</feature>
<dbReference type="GO" id="GO:0051087">
    <property type="term" value="F:protein-folding chaperone binding"/>
    <property type="evidence" value="ECO:0007669"/>
    <property type="project" value="InterPro"/>
</dbReference>
<dbReference type="SUPFAM" id="SSF51064">
    <property type="entry name" value="Head domain of nucleotide exchange factor GrpE"/>
    <property type="match status" value="1"/>
</dbReference>
<keyword evidence="5 10" id="KW-0346">Stress response</keyword>
<organism evidence="14 15">
    <name type="scientific">Candidatus Scalindua brodae</name>
    <dbReference type="NCBI Taxonomy" id="237368"/>
    <lineage>
        <taxon>Bacteria</taxon>
        <taxon>Pseudomonadati</taxon>
        <taxon>Planctomycetota</taxon>
        <taxon>Candidatus Brocadiia</taxon>
        <taxon>Candidatus Brocadiales</taxon>
        <taxon>Candidatus Scalinduaceae</taxon>
        <taxon>Candidatus Scalindua</taxon>
    </lineage>
</organism>
<evidence type="ECO:0000256" key="8">
    <source>
        <dbReference type="ARBA" id="ARBA00072274"/>
    </source>
</evidence>
<evidence type="ECO:0000313" key="15">
    <source>
        <dbReference type="Proteomes" id="UP000030652"/>
    </source>
</evidence>
<dbReference type="Gene3D" id="3.90.20.20">
    <property type="match status" value="1"/>
</dbReference>
<dbReference type="SUPFAM" id="SSF58014">
    <property type="entry name" value="Coiled-coil domain of nucleotide exchange factor GrpE"/>
    <property type="match status" value="1"/>
</dbReference>
<evidence type="ECO:0000256" key="5">
    <source>
        <dbReference type="ARBA" id="ARBA00023016"/>
    </source>
</evidence>
<dbReference type="Proteomes" id="UP000030652">
    <property type="component" value="Unassembled WGS sequence"/>
</dbReference>
<dbReference type="Pfam" id="PF01025">
    <property type="entry name" value="GrpE"/>
    <property type="match status" value="1"/>
</dbReference>
<comment type="function">
    <text evidence="7 10 11">Participates actively in the response to hyperosmotic and heat shock by preventing the aggregation of stress-denatured proteins, in association with DnaK and GrpE. It is the nucleotide exchange factor for DnaK and may function as a thermosensor. Unfolded proteins bind initially to DnaJ; upon interaction with the DnaJ-bound protein, DnaK hydrolyzes its bound ATP, resulting in the formation of a stable complex. GrpE releases ADP from DnaK; ATP binding to DnaK triggers the release of the substrate protein, thus completing the reaction cycle. Several rounds of ATP-dependent interactions between DnaJ, DnaK and GrpE are required for fully efficient folding.</text>
</comment>
<keyword evidence="6 10" id="KW-0143">Chaperone</keyword>
<evidence type="ECO:0000256" key="1">
    <source>
        <dbReference type="ARBA" id="ARBA00004496"/>
    </source>
</evidence>
<dbReference type="CDD" id="cd00446">
    <property type="entry name" value="GrpE"/>
    <property type="match status" value="1"/>
</dbReference>
<evidence type="ECO:0000256" key="13">
    <source>
        <dbReference type="SAM" id="MobiDB-lite"/>
    </source>
</evidence>
<evidence type="ECO:0000256" key="3">
    <source>
        <dbReference type="ARBA" id="ARBA00011738"/>
    </source>
</evidence>
<dbReference type="PATRIC" id="fig|237368.3.peg.4210"/>
<dbReference type="AlphaFoldDB" id="A0A0B0EDX4"/>
<comment type="similarity">
    <text evidence="2 10 12">Belongs to the GrpE family.</text>
</comment>
<evidence type="ECO:0000313" key="14">
    <source>
        <dbReference type="EMBL" id="KHE90331.1"/>
    </source>
</evidence>
<keyword evidence="4 10" id="KW-0963">Cytoplasm</keyword>
<dbReference type="PANTHER" id="PTHR21237:SF23">
    <property type="entry name" value="GRPE PROTEIN HOMOLOG, MITOCHONDRIAL"/>
    <property type="match status" value="1"/>
</dbReference>
<dbReference type="InterPro" id="IPR009012">
    <property type="entry name" value="GrpE_head"/>
</dbReference>
<evidence type="ECO:0000256" key="6">
    <source>
        <dbReference type="ARBA" id="ARBA00023186"/>
    </source>
</evidence>
<evidence type="ECO:0000256" key="11">
    <source>
        <dbReference type="RuleBase" id="RU000639"/>
    </source>
</evidence>
<accession>A0A0B0EDX4</accession>
<dbReference type="PRINTS" id="PR00773">
    <property type="entry name" value="GRPEPROTEIN"/>
</dbReference>
<dbReference type="GO" id="GO:0042803">
    <property type="term" value="F:protein homodimerization activity"/>
    <property type="evidence" value="ECO:0007669"/>
    <property type="project" value="InterPro"/>
</dbReference>
<dbReference type="GO" id="GO:0051082">
    <property type="term" value="F:unfolded protein binding"/>
    <property type="evidence" value="ECO:0007669"/>
    <property type="project" value="TreeGrafter"/>
</dbReference>
<dbReference type="FunFam" id="2.30.22.10:FF:000001">
    <property type="entry name" value="Protein GrpE"/>
    <property type="match status" value="1"/>
</dbReference>
<comment type="caution">
    <text evidence="14">The sequence shown here is derived from an EMBL/GenBank/DDBJ whole genome shotgun (WGS) entry which is preliminary data.</text>
</comment>
<dbReference type="eggNOG" id="COG0576">
    <property type="taxonomic scope" value="Bacteria"/>
</dbReference>
<evidence type="ECO:0000256" key="10">
    <source>
        <dbReference type="HAMAP-Rule" id="MF_01151"/>
    </source>
</evidence>
<dbReference type="GO" id="GO:0000774">
    <property type="term" value="F:adenyl-nucleotide exchange factor activity"/>
    <property type="evidence" value="ECO:0007669"/>
    <property type="project" value="InterPro"/>
</dbReference>
<feature type="compositionally biased region" description="Basic and acidic residues" evidence="13">
    <location>
        <begin position="1"/>
        <end position="13"/>
    </location>
</feature>
<evidence type="ECO:0000256" key="2">
    <source>
        <dbReference type="ARBA" id="ARBA00009054"/>
    </source>
</evidence>
<name>A0A0B0EDX4_9BACT</name>
<dbReference type="GO" id="GO:0005737">
    <property type="term" value="C:cytoplasm"/>
    <property type="evidence" value="ECO:0007669"/>
    <property type="project" value="UniProtKB-SubCell"/>
</dbReference>
<gene>
    <name evidence="14" type="primary">hsp70</name>
    <name evidence="10" type="synonym">grpE</name>
    <name evidence="14" type="ORF">SCABRO_03913</name>
</gene>
<evidence type="ECO:0000256" key="7">
    <source>
        <dbReference type="ARBA" id="ARBA00053401"/>
    </source>
</evidence>
<feature type="compositionally biased region" description="Polar residues" evidence="13">
    <location>
        <begin position="30"/>
        <end position="46"/>
    </location>
</feature>
<dbReference type="PANTHER" id="PTHR21237">
    <property type="entry name" value="GRPE PROTEIN"/>
    <property type="match status" value="1"/>
</dbReference>
<dbReference type="InterPro" id="IPR013805">
    <property type="entry name" value="GrpE_CC"/>
</dbReference>
<dbReference type="HAMAP" id="MF_01151">
    <property type="entry name" value="GrpE"/>
    <property type="match status" value="1"/>
</dbReference>
<dbReference type="GO" id="GO:0006457">
    <property type="term" value="P:protein folding"/>
    <property type="evidence" value="ECO:0007669"/>
    <property type="project" value="InterPro"/>
</dbReference>
<feature type="compositionally biased region" description="Acidic residues" evidence="13">
    <location>
        <begin position="52"/>
        <end position="62"/>
    </location>
</feature>
<dbReference type="EMBL" id="JRYO01000266">
    <property type="protein sequence ID" value="KHE90331.1"/>
    <property type="molecule type" value="Genomic_DNA"/>
</dbReference>
<comment type="subunit">
    <text evidence="3 10">Homodimer.</text>
</comment>
<evidence type="ECO:0000256" key="12">
    <source>
        <dbReference type="RuleBase" id="RU004478"/>
    </source>
</evidence>
<reference evidence="14 15" key="1">
    <citation type="submission" date="2014-10" db="EMBL/GenBank/DDBJ databases">
        <title>Draft genome of anammox bacterium scalindua brodae, obtained using differential coverage binning of sequence data from two enrichment reactors.</title>
        <authorList>
            <person name="Speth D.R."/>
            <person name="Russ L."/>
            <person name="Kartal B."/>
            <person name="Op den Camp H.J."/>
            <person name="Dutilh B.E."/>
            <person name="Jetten M.S."/>
        </authorList>
    </citation>
    <scope>NUCLEOTIDE SEQUENCE [LARGE SCALE GENOMIC DNA]</scope>
    <source>
        <strain evidence="14">RU1</strain>
    </source>
</reference>
<dbReference type="Gene3D" id="2.30.22.10">
    <property type="entry name" value="Head domain of nucleotide exchange factor GrpE"/>
    <property type="match status" value="1"/>
</dbReference>
<dbReference type="PROSITE" id="PS01071">
    <property type="entry name" value="GRPE"/>
    <property type="match status" value="1"/>
</dbReference>
<proteinExistence type="inferred from homology"/>
<protein>
    <recommendedName>
        <fullName evidence="8 10">Protein GrpE</fullName>
    </recommendedName>
    <alternativeName>
        <fullName evidence="9 10">HSP-70 cofactor</fullName>
    </alternativeName>
</protein>
<evidence type="ECO:0000256" key="4">
    <source>
        <dbReference type="ARBA" id="ARBA00022490"/>
    </source>
</evidence>